<name>A0ABN2RDK5_9MICO</name>
<accession>A0ABN2RDK5</accession>
<keyword evidence="2" id="KW-1185">Reference proteome</keyword>
<evidence type="ECO:0000313" key="1">
    <source>
        <dbReference type="EMBL" id="GAA1967417.1"/>
    </source>
</evidence>
<comment type="caution">
    <text evidence="1">The sequence shown here is derived from an EMBL/GenBank/DDBJ whole genome shotgun (WGS) entry which is preliminary data.</text>
</comment>
<evidence type="ECO:0000313" key="2">
    <source>
        <dbReference type="Proteomes" id="UP001499954"/>
    </source>
</evidence>
<sequence length="62" mass="6656">MVVGRTNSVGGGGADDQGWWDEVEDVASFRLSGDPRPGATVSTGKEFLREQYDSVPGVLRED</sequence>
<proteinExistence type="predicted"/>
<dbReference type="EMBL" id="BAAAMK010000011">
    <property type="protein sequence ID" value="GAA1967417.1"/>
    <property type="molecule type" value="Genomic_DNA"/>
</dbReference>
<gene>
    <name evidence="1" type="ORF">GCM10009717_38000</name>
</gene>
<organism evidence="1 2">
    <name type="scientific">Agromyces allii</name>
    <dbReference type="NCBI Taxonomy" id="393607"/>
    <lineage>
        <taxon>Bacteria</taxon>
        <taxon>Bacillati</taxon>
        <taxon>Actinomycetota</taxon>
        <taxon>Actinomycetes</taxon>
        <taxon>Micrococcales</taxon>
        <taxon>Microbacteriaceae</taxon>
        <taxon>Agromyces</taxon>
    </lineage>
</organism>
<dbReference type="Proteomes" id="UP001499954">
    <property type="component" value="Unassembled WGS sequence"/>
</dbReference>
<reference evidence="1 2" key="1">
    <citation type="journal article" date="2019" name="Int. J. Syst. Evol. Microbiol.">
        <title>The Global Catalogue of Microorganisms (GCM) 10K type strain sequencing project: providing services to taxonomists for standard genome sequencing and annotation.</title>
        <authorList>
            <consortium name="The Broad Institute Genomics Platform"/>
            <consortium name="The Broad Institute Genome Sequencing Center for Infectious Disease"/>
            <person name="Wu L."/>
            <person name="Ma J."/>
        </authorList>
    </citation>
    <scope>NUCLEOTIDE SEQUENCE [LARGE SCALE GENOMIC DNA]</scope>
    <source>
        <strain evidence="1 2">JCM 13584</strain>
    </source>
</reference>
<protein>
    <submittedName>
        <fullName evidence="1">Uncharacterized protein</fullName>
    </submittedName>
</protein>